<dbReference type="EMBL" id="AWQQ01000042">
    <property type="protein sequence ID" value="PHJ38853.1"/>
    <property type="molecule type" value="Genomic_DNA"/>
</dbReference>
<sequence>MKLRRCLIFVIIPVLLWQSMYLPLASAGTGEVLKQHRLLKQREQQIVAELVKMELALDRTDREYARVQASLLQTRSNIPAAREQLARSKEILKHARQRLNLWLRHLYMEGRTHYLMILLGAVNLGDFLNRLALVGMLVSRGVADLNKTLEAVEEVKERAAELDKLERQLVNQQKELAGALAQMKSLRLAKQQLLATTRRELGENHGKVLTVVGGLHNTLKPLETLLARFKDAPWDQYRPDRLHWLGTRVKAEYSASTISKLLFSGTSLGHPVEAIFANQLLIIKGTNQEQMDFAIAGELTVAGGNVRYKIKSIQVGDMAFDRELVDMIAGEEGLIYRWAS</sequence>
<keyword evidence="3" id="KW-1185">Reference proteome</keyword>
<protein>
    <submittedName>
        <fullName evidence="2">Uncharacterized protein</fullName>
    </submittedName>
</protein>
<dbReference type="Gene3D" id="6.10.250.3150">
    <property type="match status" value="1"/>
</dbReference>
<gene>
    <name evidence="2" type="ORF">P378_06970</name>
</gene>
<reference evidence="2 3" key="1">
    <citation type="submission" date="2013-09" db="EMBL/GenBank/DDBJ databases">
        <title>Biodegradation of hydrocarbons in the deep terrestrial subsurface : characterization of a microbial consortium composed of two Desulfotomaculum species originating from a deep geological formation.</title>
        <authorList>
            <person name="Aullo T."/>
            <person name="Berlendis S."/>
            <person name="Lascourreges J.-F."/>
            <person name="Dessort D."/>
            <person name="Saint-Laurent S."/>
            <person name="Schraauwers B."/>
            <person name="Mas J."/>
            <person name="Magot M."/>
            <person name="Ranchou-Peyruse A."/>
        </authorList>
    </citation>
    <scope>NUCLEOTIDE SEQUENCE [LARGE SCALE GENOMIC DNA]</scope>
    <source>
        <strain evidence="2 3">Bs107</strain>
    </source>
</reference>
<evidence type="ECO:0000313" key="2">
    <source>
        <dbReference type="EMBL" id="PHJ38853.1"/>
    </source>
</evidence>
<dbReference type="RefSeq" id="WP_238472950.1">
    <property type="nucleotide sequence ID" value="NZ_AWQQ01000042.1"/>
</dbReference>
<comment type="caution">
    <text evidence="2">The sequence shown here is derived from an EMBL/GenBank/DDBJ whole genome shotgun (WGS) entry which is preliminary data.</text>
</comment>
<evidence type="ECO:0000313" key="3">
    <source>
        <dbReference type="Proteomes" id="UP000222564"/>
    </source>
</evidence>
<organism evidence="2 3">
    <name type="scientific">Desulforamulus profundi</name>
    <dbReference type="NCBI Taxonomy" id="1383067"/>
    <lineage>
        <taxon>Bacteria</taxon>
        <taxon>Bacillati</taxon>
        <taxon>Bacillota</taxon>
        <taxon>Clostridia</taxon>
        <taxon>Eubacteriales</taxon>
        <taxon>Peptococcaceae</taxon>
        <taxon>Desulforamulus</taxon>
    </lineage>
</organism>
<name>A0A2C6MH96_9FIRM</name>
<accession>A0A2C6MH96</accession>
<feature type="coiled-coil region" evidence="1">
    <location>
        <begin position="142"/>
        <end position="189"/>
    </location>
</feature>
<proteinExistence type="predicted"/>
<dbReference type="AlphaFoldDB" id="A0A2C6MH96"/>
<keyword evidence="1" id="KW-0175">Coiled coil</keyword>
<evidence type="ECO:0000256" key="1">
    <source>
        <dbReference type="SAM" id="Coils"/>
    </source>
</evidence>
<dbReference type="Proteomes" id="UP000222564">
    <property type="component" value="Unassembled WGS sequence"/>
</dbReference>